<dbReference type="GO" id="GO:1901891">
    <property type="term" value="P:regulation of cell septum assembly"/>
    <property type="evidence" value="ECO:0007669"/>
    <property type="project" value="InterPro"/>
</dbReference>
<reference evidence="7 8" key="1">
    <citation type="submission" date="2011-08" db="EMBL/GenBank/DDBJ databases">
        <title>The Genome Sequence of Eubacteriaceae bacterium CM5.</title>
        <authorList>
            <consortium name="The Broad Institute Genome Sequencing Platform"/>
            <person name="Earl A."/>
            <person name="Ward D."/>
            <person name="Feldgarden M."/>
            <person name="Gevers D."/>
            <person name="Sizova M."/>
            <person name="Hazen A."/>
            <person name="Epstein S."/>
            <person name="Young S.K."/>
            <person name="Zeng Q."/>
            <person name="Gargeya S."/>
            <person name="Fitzgerald M."/>
            <person name="Haas B."/>
            <person name="Abouelleil A."/>
            <person name="Alvarado L."/>
            <person name="Arachchi H.M."/>
            <person name="Berlin A."/>
            <person name="Brown A."/>
            <person name="Chapman S.B."/>
            <person name="Chen Z."/>
            <person name="Dunbar C."/>
            <person name="Freedman E."/>
            <person name="Gearin G."/>
            <person name="Gellesch M."/>
            <person name="Goldberg J."/>
            <person name="Griggs A."/>
            <person name="Gujja S."/>
            <person name="Heiman D."/>
            <person name="Howarth C."/>
            <person name="Larson L."/>
            <person name="Lui A."/>
            <person name="MacDonald P.J.P."/>
            <person name="Montmayeur A."/>
            <person name="Murphy C."/>
            <person name="Neiman D."/>
            <person name="Pearson M."/>
            <person name="Priest M."/>
            <person name="Roberts A."/>
            <person name="Saif S."/>
            <person name="Shea T."/>
            <person name="Shenoy N."/>
            <person name="Sisk P."/>
            <person name="Stolte C."/>
            <person name="Sykes S."/>
            <person name="Wortman J."/>
            <person name="Nusbaum C."/>
            <person name="Birren B."/>
        </authorList>
    </citation>
    <scope>NUCLEOTIDE SEQUENCE [LARGE SCALE GENOMIC DNA]</scope>
    <source>
        <strain evidence="7 8">CM5</strain>
    </source>
</reference>
<evidence type="ECO:0000256" key="4">
    <source>
        <dbReference type="ARBA" id="ARBA00046874"/>
    </source>
</evidence>
<dbReference type="InterPro" id="IPR036145">
    <property type="entry name" value="MinC_C_sf"/>
</dbReference>
<dbReference type="InterPro" id="IPR016098">
    <property type="entry name" value="CAP/MinC_C"/>
</dbReference>
<dbReference type="PANTHER" id="PTHR34108:SF1">
    <property type="entry name" value="SEPTUM SITE-DETERMINING PROTEIN MINC"/>
    <property type="match status" value="1"/>
</dbReference>
<dbReference type="AlphaFoldDB" id="G9XDF7"/>
<evidence type="ECO:0000256" key="2">
    <source>
        <dbReference type="ARBA" id="ARBA00023210"/>
    </source>
</evidence>
<dbReference type="PANTHER" id="PTHR34108">
    <property type="entry name" value="SEPTUM SITE-DETERMINING PROTEIN MINC"/>
    <property type="match status" value="1"/>
</dbReference>
<dbReference type="GO" id="GO:0000917">
    <property type="term" value="P:division septum assembly"/>
    <property type="evidence" value="ECO:0007669"/>
    <property type="project" value="UniProtKB-KW"/>
</dbReference>
<accession>G9XDF7</accession>
<dbReference type="RefSeq" id="WP_009529708.1">
    <property type="nucleotide sequence ID" value="NZ_JBQMYE010000030.1"/>
</dbReference>
<sequence>MSADNETVELKSHNSNFILNIFTDDYKKAIDNIKQKFEKDSLLKDINVINSINAEYLGITDIQMIKDFLKKELNIDYKEKKIIKKNTKEPKKEILKEKIPKVVKADILEDDNYKTKIIKSPLRSGASVSYDGNILVIGDVNAGAELIASGSIIVLGVLRGFANAGAKGDKNAMVIANKIVATQLRIAEFIAIPPKDDKKSYSGVQMALIKEKEIEIQQIN</sequence>
<name>G9XDF7_9FIRM</name>
<dbReference type="STRING" id="796937.HMPREF9630_02127"/>
<evidence type="ECO:0000256" key="1">
    <source>
        <dbReference type="ARBA" id="ARBA00022618"/>
    </source>
</evidence>
<proteinExistence type="inferred from homology"/>
<evidence type="ECO:0000259" key="6">
    <source>
        <dbReference type="Pfam" id="PF03775"/>
    </source>
</evidence>
<comment type="subunit">
    <text evidence="4 5">Interacts with MinD and FtsZ.</text>
</comment>
<keyword evidence="2 5" id="KW-0717">Septation</keyword>
<dbReference type="EMBL" id="AFZG01000032">
    <property type="protein sequence ID" value="EHL19014.1"/>
    <property type="molecule type" value="Genomic_DNA"/>
</dbReference>
<dbReference type="HAMAP" id="MF_00267">
    <property type="entry name" value="MinC"/>
    <property type="match status" value="1"/>
</dbReference>
<dbReference type="GO" id="GO:0000902">
    <property type="term" value="P:cell morphogenesis"/>
    <property type="evidence" value="ECO:0007669"/>
    <property type="project" value="InterPro"/>
</dbReference>
<feature type="domain" description="Septum formation inhibitor MinC C-terminal" evidence="6">
    <location>
        <begin position="117"/>
        <end position="216"/>
    </location>
</feature>
<evidence type="ECO:0000313" key="8">
    <source>
        <dbReference type="Proteomes" id="UP000003379"/>
    </source>
</evidence>
<dbReference type="Proteomes" id="UP000003379">
    <property type="component" value="Unassembled WGS sequence"/>
</dbReference>
<dbReference type="SUPFAM" id="SSF63848">
    <property type="entry name" value="Cell-division inhibitor MinC, C-terminal domain"/>
    <property type="match status" value="1"/>
</dbReference>
<keyword evidence="3 5" id="KW-0131">Cell cycle</keyword>
<dbReference type="Gene3D" id="2.160.20.70">
    <property type="match status" value="1"/>
</dbReference>
<keyword evidence="1 5" id="KW-0132">Cell division</keyword>
<dbReference type="PATRIC" id="fig|796940.3.peg.1311"/>
<dbReference type="Pfam" id="PF03775">
    <property type="entry name" value="MinC_C"/>
    <property type="match status" value="1"/>
</dbReference>
<evidence type="ECO:0000256" key="5">
    <source>
        <dbReference type="HAMAP-Rule" id="MF_00267"/>
    </source>
</evidence>
<comment type="function">
    <text evidence="5">Cell division inhibitor that blocks the formation of polar Z ring septums. Rapidly oscillates between the poles of the cell to destabilize FtsZ filaments that have formed before they mature into polar Z rings. Prevents FtsZ polymerization.</text>
</comment>
<dbReference type="InterPro" id="IPR005526">
    <property type="entry name" value="Septum_form_inhib_MinC_C"/>
</dbReference>
<protein>
    <recommendedName>
        <fullName evidence="5">Probable septum site-determining protein MinC</fullName>
    </recommendedName>
</protein>
<evidence type="ECO:0000313" key="7">
    <source>
        <dbReference type="EMBL" id="EHL19014.1"/>
    </source>
</evidence>
<comment type="caution">
    <text evidence="7">The sequence shown here is derived from an EMBL/GenBank/DDBJ whole genome shotgun (WGS) entry which is preliminary data.</text>
</comment>
<organism evidence="7 8">
    <name type="scientific">Peptoanaerobacter stomatis</name>
    <dbReference type="NCBI Taxonomy" id="796937"/>
    <lineage>
        <taxon>Bacteria</taxon>
        <taxon>Bacillati</taxon>
        <taxon>Bacillota</taxon>
        <taxon>Clostridia</taxon>
        <taxon>Peptostreptococcales</taxon>
        <taxon>Filifactoraceae</taxon>
        <taxon>Peptoanaerobacter</taxon>
    </lineage>
</organism>
<dbReference type="InterPro" id="IPR013033">
    <property type="entry name" value="MinC"/>
</dbReference>
<evidence type="ECO:0000256" key="3">
    <source>
        <dbReference type="ARBA" id="ARBA00023306"/>
    </source>
</evidence>
<gene>
    <name evidence="5" type="primary">minC</name>
    <name evidence="7" type="ORF">HMPREF9628_01830</name>
</gene>
<comment type="similarity">
    <text evidence="5">Belongs to the MinC family.</text>
</comment>
<dbReference type="HOGENOM" id="CLU_048711_2_0_9"/>
<dbReference type="NCBIfam" id="TIGR01222">
    <property type="entry name" value="minC"/>
    <property type="match status" value="1"/>
</dbReference>